<feature type="chain" id="PRO_5042617201" description="SpaA-like prealbumin fold domain-containing protein" evidence="3">
    <location>
        <begin position="27"/>
        <end position="978"/>
    </location>
</feature>
<feature type="transmembrane region" description="Helical" evidence="2">
    <location>
        <begin position="944"/>
        <end position="969"/>
    </location>
</feature>
<keyword evidence="3" id="KW-0732">Signal</keyword>
<evidence type="ECO:0000259" key="4">
    <source>
        <dbReference type="Pfam" id="PF17802"/>
    </source>
</evidence>
<evidence type="ECO:0000256" key="2">
    <source>
        <dbReference type="SAM" id="Phobius"/>
    </source>
</evidence>
<name>A0AAJ2YX16_WEICO</name>
<gene>
    <name evidence="5" type="ORF">GTU77_00265</name>
</gene>
<evidence type="ECO:0000256" key="3">
    <source>
        <dbReference type="SAM" id="SignalP"/>
    </source>
</evidence>
<dbReference type="AlphaFoldDB" id="A0AAJ2YX16"/>
<dbReference type="InterPro" id="IPR013783">
    <property type="entry name" value="Ig-like_fold"/>
</dbReference>
<keyword evidence="2" id="KW-0472">Membrane</keyword>
<proteinExistence type="predicted"/>
<accession>A0AAJ2YX16</accession>
<dbReference type="Proteomes" id="UP000719917">
    <property type="component" value="Unassembled WGS sequence"/>
</dbReference>
<dbReference type="EMBL" id="JAAAMQ010000001">
    <property type="protein sequence ID" value="NBA10661.1"/>
    <property type="molecule type" value="Genomic_DNA"/>
</dbReference>
<keyword evidence="2" id="KW-1133">Transmembrane helix</keyword>
<evidence type="ECO:0000313" key="6">
    <source>
        <dbReference type="Proteomes" id="UP000719917"/>
    </source>
</evidence>
<dbReference type="Gene3D" id="2.60.40.10">
    <property type="entry name" value="Immunoglobulins"/>
    <property type="match status" value="2"/>
</dbReference>
<evidence type="ECO:0000313" key="5">
    <source>
        <dbReference type="EMBL" id="NBA10661.1"/>
    </source>
</evidence>
<feature type="region of interest" description="Disordered" evidence="1">
    <location>
        <begin position="511"/>
        <end position="530"/>
    </location>
</feature>
<evidence type="ECO:0000256" key="1">
    <source>
        <dbReference type="SAM" id="MobiDB-lite"/>
    </source>
</evidence>
<feature type="signal peptide" evidence="3">
    <location>
        <begin position="1"/>
        <end position="26"/>
    </location>
</feature>
<reference evidence="5" key="1">
    <citation type="submission" date="2020-01" db="EMBL/GenBank/DDBJ databases">
        <title>First Reported Case and Whole Genome of Weissella confusa in an Equid.</title>
        <authorList>
            <person name="Little S.V."/>
            <person name="Lawhon S.D."/>
        </authorList>
    </citation>
    <scope>NUCLEOTIDE SEQUENCE</scope>
    <source>
        <strain evidence="5">718955</strain>
    </source>
</reference>
<comment type="caution">
    <text evidence="5">The sequence shown here is derived from an EMBL/GenBank/DDBJ whole genome shotgun (WGS) entry which is preliminary data.</text>
</comment>
<dbReference type="InterPro" id="IPR041033">
    <property type="entry name" value="SpaA_PFL_dom_1"/>
</dbReference>
<keyword evidence="2" id="KW-0812">Transmembrane</keyword>
<sequence>MAKWKNIALISTIVAPIAFGVGDAFAQANRPGDEGTTVVLHKRETVGAEGAGKDAENLYWGDGNLDTSGAFDNWKWEAGVTFTAFDLGNIISLDENGKPKIAAQDVPGTDGKYKWNQVLTAVEGSSAPVEQGNTDDKNQYAIEFVDQPNFDATDLRAALEKAKVETKSFGATNDKGETTQNLENGNWIILEDIKNGTQPSDSIETFATPMIVSLPMLNAKTQDGKTNWFGTDTGSELNLYPKNYTDTGNLRVVKTDGQTKAAIKGATIAIMQLTDAKKAELETAISNGLLSGKVATIESELSKYATEGSLKYDVIENAEQGVVFNNLVPGQTYYVLEIAAPNGYLLNGKLQQATLNRASLATGDETIGTDMQDVTVDHRGGKYELKNYDTPTLDKDINVLKPAAVTDLTVNGYDAEGNPIYDNKNADYSQTFVDNDTQFGVSRGKAYNYTVDLETNPDLGTYSKFGIVDNIPYQVNINSWTLYGRFGKGGVTTLADNNQGLVPLIQAVDPDGDTPDHSTTDGLHQPSKEYNTDEGTGVSFKFYDQAAANAFDYPGKVYAEGDPNYKQSLIDQTKWISEHLIHMYGYNSQYSFDAKNQAVQFDATGEGALKNGKMTIDFSKEFLTKYSSTNKFETLTQDQGVSSSLVFKMNAQTNSAAQANVGGTNKGITDGEKPQTNMINNFVTFNYNNGYVGGSMYDQSQTNAVGWEFQKTDSKGNPVSGAGFDLGRLVTKENVENVISQLIGNKNNGNVVSDETKLHMADKMGFTGNDAAKITQVTNYLDGQADVLRKAVADGSETFVWFIHLTAAADASGNKQPIVDAMDSHMEMGDIYWVTDKRWATTHLSGTDRGYFQYCGVADGNYVLHEEITPKGYKQMDDLKFTIGANDSFYVNADGTAKNKEYPTVTSAGDNQQMPSDNQITGRVGEDATSEDNWASIKNYKKSVLPVVGGVGALSLFFIGAIAMIASYIKRKTDMREN</sequence>
<dbReference type="RefSeq" id="WP_161690120.1">
    <property type="nucleotide sequence ID" value="NZ_JAAAMQ010000001.1"/>
</dbReference>
<protein>
    <recommendedName>
        <fullName evidence="4">SpaA-like prealbumin fold domain-containing protein</fullName>
    </recommendedName>
</protein>
<organism evidence="5 6">
    <name type="scientific">Weissella confusa</name>
    <name type="common">Lactobacillus confusus</name>
    <dbReference type="NCBI Taxonomy" id="1583"/>
    <lineage>
        <taxon>Bacteria</taxon>
        <taxon>Bacillati</taxon>
        <taxon>Bacillota</taxon>
        <taxon>Bacilli</taxon>
        <taxon>Lactobacillales</taxon>
        <taxon>Lactobacillaceae</taxon>
        <taxon>Weissella</taxon>
    </lineage>
</organism>
<feature type="compositionally biased region" description="Polar residues" evidence="1">
    <location>
        <begin position="904"/>
        <end position="921"/>
    </location>
</feature>
<feature type="domain" description="SpaA-like prealbumin fold" evidence="4">
    <location>
        <begin position="248"/>
        <end position="358"/>
    </location>
</feature>
<dbReference type="Pfam" id="PF17802">
    <property type="entry name" value="SpaA"/>
    <property type="match status" value="1"/>
</dbReference>
<feature type="region of interest" description="Disordered" evidence="1">
    <location>
        <begin position="904"/>
        <end position="928"/>
    </location>
</feature>